<accession>A0A699PY54</accession>
<name>A0A699PY54_TANCI</name>
<organism evidence="2">
    <name type="scientific">Tanacetum cinerariifolium</name>
    <name type="common">Dalmatian daisy</name>
    <name type="synonym">Chrysanthemum cinerariifolium</name>
    <dbReference type="NCBI Taxonomy" id="118510"/>
    <lineage>
        <taxon>Eukaryota</taxon>
        <taxon>Viridiplantae</taxon>
        <taxon>Streptophyta</taxon>
        <taxon>Embryophyta</taxon>
        <taxon>Tracheophyta</taxon>
        <taxon>Spermatophyta</taxon>
        <taxon>Magnoliopsida</taxon>
        <taxon>eudicotyledons</taxon>
        <taxon>Gunneridae</taxon>
        <taxon>Pentapetalae</taxon>
        <taxon>asterids</taxon>
        <taxon>campanulids</taxon>
        <taxon>Asterales</taxon>
        <taxon>Asteraceae</taxon>
        <taxon>Asteroideae</taxon>
        <taxon>Anthemideae</taxon>
        <taxon>Anthemidinae</taxon>
        <taxon>Tanacetum</taxon>
    </lineage>
</organism>
<sequence length="153" mass="16918">MLMAQQVGKCAVGVNVDDVSTVGVAAEGATSVADDVPAAVDLYTIIYTTYSTTTTITRSTFYFPSTNYSTSITSSSTTITSTKTTTFTRFRNLNGPLQNLFDTCTILTRRVEHLEQDKIAQALEITKLKQRVKKLERMNKASKLRRLKKFGTT</sequence>
<evidence type="ECO:0000256" key="1">
    <source>
        <dbReference type="SAM" id="Coils"/>
    </source>
</evidence>
<feature type="coiled-coil region" evidence="1">
    <location>
        <begin position="97"/>
        <end position="145"/>
    </location>
</feature>
<keyword evidence="1" id="KW-0175">Coiled coil</keyword>
<dbReference type="AlphaFoldDB" id="A0A699PY54"/>
<reference evidence="2" key="1">
    <citation type="journal article" date="2019" name="Sci. Rep.">
        <title>Draft genome of Tanacetum cinerariifolium, the natural source of mosquito coil.</title>
        <authorList>
            <person name="Yamashiro T."/>
            <person name="Shiraishi A."/>
            <person name="Satake H."/>
            <person name="Nakayama K."/>
        </authorList>
    </citation>
    <scope>NUCLEOTIDE SEQUENCE</scope>
</reference>
<gene>
    <name evidence="2" type="ORF">Tci_826986</name>
</gene>
<proteinExistence type="predicted"/>
<dbReference type="EMBL" id="BKCJ010963520">
    <property type="protein sequence ID" value="GFC55016.1"/>
    <property type="molecule type" value="Genomic_DNA"/>
</dbReference>
<comment type="caution">
    <text evidence="2">The sequence shown here is derived from an EMBL/GenBank/DDBJ whole genome shotgun (WGS) entry which is preliminary data.</text>
</comment>
<protein>
    <submittedName>
        <fullName evidence="2">Uncharacterized protein</fullName>
    </submittedName>
</protein>
<evidence type="ECO:0000313" key="2">
    <source>
        <dbReference type="EMBL" id="GFC55016.1"/>
    </source>
</evidence>